<accession>A0A0A7ENX5</accession>
<reference evidence="5 6" key="1">
    <citation type="submission" date="2014-11" db="EMBL/GenBank/DDBJ databases">
        <title>Complete Genome Sequence of Pseudoalteromonas sp. Strain OCN003 Isolated from Kaneohe Bay, Oahu, Hawaii.</title>
        <authorList>
            <person name="Beurmann S."/>
            <person name="Videau P."/>
            <person name="Ushijima B."/>
            <person name="Smith A.M."/>
            <person name="Aeby G.S."/>
            <person name="Callahan S.M."/>
            <person name="Belcaid M."/>
        </authorList>
    </citation>
    <scope>NUCLEOTIDE SEQUENCE [LARGE SCALE GENOMIC DNA]</scope>
    <source>
        <strain evidence="5 6">OCN003</strain>
    </source>
</reference>
<dbReference type="Gene3D" id="1.10.10.10">
    <property type="entry name" value="Winged helix-like DNA-binding domain superfamily/Winged helix DNA-binding domain"/>
    <property type="match status" value="1"/>
</dbReference>
<dbReference type="STRING" id="1348114.OM33_15655"/>
<dbReference type="Proteomes" id="UP000030341">
    <property type="component" value="Chromosome 2"/>
</dbReference>
<keyword evidence="2" id="KW-0238">DNA-binding</keyword>
<organism evidence="5 6">
    <name type="scientific">Pseudoalteromonas piratica</name>
    <dbReference type="NCBI Taxonomy" id="1348114"/>
    <lineage>
        <taxon>Bacteria</taxon>
        <taxon>Pseudomonadati</taxon>
        <taxon>Pseudomonadota</taxon>
        <taxon>Gammaproteobacteria</taxon>
        <taxon>Alteromonadales</taxon>
        <taxon>Pseudoalteromonadaceae</taxon>
        <taxon>Pseudoalteromonas</taxon>
    </lineage>
</organism>
<keyword evidence="1" id="KW-0805">Transcription regulation</keyword>
<proteinExistence type="predicted"/>
<feature type="domain" description="HTH hxlR-type" evidence="4">
    <location>
        <begin position="1"/>
        <end position="83"/>
    </location>
</feature>
<name>A0A0A7ENX5_9GAMM</name>
<gene>
    <name evidence="5" type="ORF">OM33_15655</name>
</gene>
<dbReference type="InterPro" id="IPR036388">
    <property type="entry name" value="WH-like_DNA-bd_sf"/>
</dbReference>
<dbReference type="PROSITE" id="PS51118">
    <property type="entry name" value="HTH_HXLR"/>
    <property type="match status" value="1"/>
</dbReference>
<dbReference type="PANTHER" id="PTHR33204">
    <property type="entry name" value="TRANSCRIPTIONAL REGULATOR, MARR FAMILY"/>
    <property type="match status" value="1"/>
</dbReference>
<evidence type="ECO:0000256" key="1">
    <source>
        <dbReference type="ARBA" id="ARBA00023015"/>
    </source>
</evidence>
<evidence type="ECO:0000313" key="5">
    <source>
        <dbReference type="EMBL" id="AIY67647.1"/>
    </source>
</evidence>
<keyword evidence="3" id="KW-0804">Transcription</keyword>
<dbReference type="HOGENOM" id="CLU_111585_0_2_6"/>
<dbReference type="eggNOG" id="COG1733">
    <property type="taxonomic scope" value="Bacteria"/>
</dbReference>
<keyword evidence="6" id="KW-1185">Reference proteome</keyword>
<dbReference type="InterPro" id="IPR002577">
    <property type="entry name" value="HTH_HxlR"/>
</dbReference>
<evidence type="ECO:0000313" key="6">
    <source>
        <dbReference type="Proteomes" id="UP000030341"/>
    </source>
</evidence>
<dbReference type="EMBL" id="CP009889">
    <property type="protein sequence ID" value="AIY67647.1"/>
    <property type="molecule type" value="Genomic_DNA"/>
</dbReference>
<dbReference type="KEGG" id="pseo:OM33_15655"/>
<dbReference type="PANTHER" id="PTHR33204:SF18">
    <property type="entry name" value="TRANSCRIPTIONAL REGULATORY PROTEIN"/>
    <property type="match status" value="1"/>
</dbReference>
<dbReference type="AlphaFoldDB" id="A0A0A7ENX5"/>
<evidence type="ECO:0000256" key="3">
    <source>
        <dbReference type="ARBA" id="ARBA00023163"/>
    </source>
</evidence>
<sequence>MLRDLIFFNKHSYSELQHSEEKMATNILSSRLEKLESVGLISKQTAQNDKRKKLYTLTQAGKDTLPILLEMIVWSSKHGKGLNLPAQVLERMKNDREGLINDLLANIKSAS</sequence>
<evidence type="ECO:0000259" key="4">
    <source>
        <dbReference type="PROSITE" id="PS51118"/>
    </source>
</evidence>
<dbReference type="InterPro" id="IPR036390">
    <property type="entry name" value="WH_DNA-bd_sf"/>
</dbReference>
<dbReference type="GO" id="GO:0003677">
    <property type="term" value="F:DNA binding"/>
    <property type="evidence" value="ECO:0007669"/>
    <property type="project" value="UniProtKB-KW"/>
</dbReference>
<protein>
    <submittedName>
        <fullName evidence="5">Transcriptional regulator</fullName>
    </submittedName>
</protein>
<dbReference type="SUPFAM" id="SSF46785">
    <property type="entry name" value="Winged helix' DNA-binding domain"/>
    <property type="match status" value="1"/>
</dbReference>
<evidence type="ECO:0000256" key="2">
    <source>
        <dbReference type="ARBA" id="ARBA00023125"/>
    </source>
</evidence>
<dbReference type="Pfam" id="PF01638">
    <property type="entry name" value="HxlR"/>
    <property type="match status" value="1"/>
</dbReference>